<accession>A0AAV5CZ90</accession>
<evidence type="ECO:0000313" key="2">
    <source>
        <dbReference type="Proteomes" id="UP001054889"/>
    </source>
</evidence>
<comment type="caution">
    <text evidence="1">The sequence shown here is derived from an EMBL/GenBank/DDBJ whole genome shotgun (WGS) entry which is preliminary data.</text>
</comment>
<gene>
    <name evidence="1" type="primary">ga20833</name>
    <name evidence="1" type="ORF">PR202_ga20833</name>
</gene>
<name>A0AAV5CZ90_ELECO</name>
<organism evidence="1 2">
    <name type="scientific">Eleusine coracana subsp. coracana</name>
    <dbReference type="NCBI Taxonomy" id="191504"/>
    <lineage>
        <taxon>Eukaryota</taxon>
        <taxon>Viridiplantae</taxon>
        <taxon>Streptophyta</taxon>
        <taxon>Embryophyta</taxon>
        <taxon>Tracheophyta</taxon>
        <taxon>Spermatophyta</taxon>
        <taxon>Magnoliopsida</taxon>
        <taxon>Liliopsida</taxon>
        <taxon>Poales</taxon>
        <taxon>Poaceae</taxon>
        <taxon>PACMAD clade</taxon>
        <taxon>Chloridoideae</taxon>
        <taxon>Cynodonteae</taxon>
        <taxon>Eleusininae</taxon>
        <taxon>Eleusine</taxon>
    </lineage>
</organism>
<proteinExistence type="predicted"/>
<protein>
    <submittedName>
        <fullName evidence="1">Uncharacterized protein</fullName>
    </submittedName>
</protein>
<sequence>MEVSFLTVNLILDSKPGEDDLRIHLPLVKLFVGRDPVLIKSSKDSILGLTPAPQGSPLGTRCDKAQFMVSAESGSSNKDIDGNNDCDYSSNEDDSDVGLYWAAQSKLRQANRRNEVEVLVLETRRQAKKRESAGKWRQTAGDKAVCRQIFGAVLVLCVGAMGSAFER</sequence>
<keyword evidence="2" id="KW-1185">Reference proteome</keyword>
<reference evidence="1" key="2">
    <citation type="submission" date="2021-12" db="EMBL/GenBank/DDBJ databases">
        <title>Resequencing data analysis of finger millet.</title>
        <authorList>
            <person name="Hatakeyama M."/>
            <person name="Aluri S."/>
            <person name="Balachadran M.T."/>
            <person name="Sivarajan S.R."/>
            <person name="Poveda L."/>
            <person name="Shimizu-Inatsugi R."/>
            <person name="Schlapbach R."/>
            <person name="Sreeman S.M."/>
            <person name="Shimizu K.K."/>
        </authorList>
    </citation>
    <scope>NUCLEOTIDE SEQUENCE</scope>
</reference>
<dbReference type="Proteomes" id="UP001054889">
    <property type="component" value="Unassembled WGS sequence"/>
</dbReference>
<dbReference type="AlphaFoldDB" id="A0AAV5CZ90"/>
<dbReference type="EMBL" id="BQKI01000010">
    <property type="protein sequence ID" value="GJN03393.1"/>
    <property type="molecule type" value="Genomic_DNA"/>
</dbReference>
<reference evidence="1" key="1">
    <citation type="journal article" date="2018" name="DNA Res.">
        <title>Multiple hybrid de novo genome assembly of finger millet, an orphan allotetraploid crop.</title>
        <authorList>
            <person name="Hatakeyama M."/>
            <person name="Aluri S."/>
            <person name="Balachadran M.T."/>
            <person name="Sivarajan S.R."/>
            <person name="Patrignani A."/>
            <person name="Gruter S."/>
            <person name="Poveda L."/>
            <person name="Shimizu-Inatsugi R."/>
            <person name="Baeten J."/>
            <person name="Francoijs K.J."/>
            <person name="Nataraja K.N."/>
            <person name="Reddy Y.A.N."/>
            <person name="Phadnis S."/>
            <person name="Ravikumar R.L."/>
            <person name="Schlapbach R."/>
            <person name="Sreeman S.M."/>
            <person name="Shimizu K.K."/>
        </authorList>
    </citation>
    <scope>NUCLEOTIDE SEQUENCE</scope>
</reference>
<evidence type="ECO:0000313" key="1">
    <source>
        <dbReference type="EMBL" id="GJN03393.1"/>
    </source>
</evidence>